<dbReference type="FunFam" id="4.10.1100.10:FF:000001">
    <property type="entry name" value="Squamosa promoter-binding-like protein 14"/>
    <property type="match status" value="1"/>
</dbReference>
<comment type="cofactor">
    <cofactor evidence="10">
        <name>Zn(2+)</name>
        <dbReference type="ChEBI" id="CHEBI:29105"/>
    </cofactor>
    <text evidence="10">Binds 2 Zn(2+) ions per subunit.</text>
</comment>
<evidence type="ECO:0000256" key="12">
    <source>
        <dbReference type="SAM" id="MobiDB-lite"/>
    </source>
</evidence>
<keyword evidence="3 11" id="KW-0863">Zinc-finger</keyword>
<dbReference type="EMBL" id="VOIH02000003">
    <property type="protein sequence ID" value="KAF3451452.1"/>
    <property type="molecule type" value="Genomic_DNA"/>
</dbReference>
<comment type="subcellular location">
    <subcellularLocation>
        <location evidence="1 9">Nucleus</location>
    </subcellularLocation>
</comment>
<dbReference type="GO" id="GO:0005634">
    <property type="term" value="C:nucleus"/>
    <property type="evidence" value="ECO:0007669"/>
    <property type="project" value="UniProtKB-SubCell"/>
</dbReference>
<feature type="domain" description="SBP-type" evidence="13">
    <location>
        <begin position="75"/>
        <end position="152"/>
    </location>
</feature>
<keyword evidence="4 10" id="KW-0862">Zinc</keyword>
<evidence type="ECO:0000256" key="5">
    <source>
        <dbReference type="ARBA" id="ARBA00023015"/>
    </source>
</evidence>
<dbReference type="Gene3D" id="4.10.1100.10">
    <property type="entry name" value="Transcription factor, SBP-box domain"/>
    <property type="match status" value="1"/>
</dbReference>
<dbReference type="OrthoDB" id="1193883at2759"/>
<feature type="binding site" evidence="10">
    <location>
        <position position="138"/>
    </location>
    <ligand>
        <name>Zn(2+)</name>
        <dbReference type="ChEBI" id="CHEBI:29105"/>
        <label>2</label>
    </ligand>
</feature>
<proteinExistence type="predicted"/>
<feature type="compositionally biased region" description="Acidic residues" evidence="12">
    <location>
        <begin position="17"/>
        <end position="31"/>
    </location>
</feature>
<keyword evidence="15" id="KW-1185">Reference proteome</keyword>
<comment type="caution">
    <text evidence="14">The sequence shown here is derived from an EMBL/GenBank/DDBJ whole genome shotgun (WGS) entry which is preliminary data.</text>
</comment>
<reference evidence="14" key="1">
    <citation type="submission" date="2020-03" db="EMBL/GenBank/DDBJ databases">
        <title>A high-quality chromosome-level genome assembly of a woody plant with both climbing and erect habits, Rhamnella rubrinervis.</title>
        <authorList>
            <person name="Lu Z."/>
            <person name="Yang Y."/>
            <person name="Zhu X."/>
            <person name="Sun Y."/>
        </authorList>
    </citation>
    <scope>NUCLEOTIDE SEQUENCE</scope>
    <source>
        <strain evidence="14">BYM</strain>
        <tissue evidence="14">Leaf</tissue>
    </source>
</reference>
<evidence type="ECO:0000313" key="15">
    <source>
        <dbReference type="Proteomes" id="UP000796880"/>
    </source>
</evidence>
<dbReference type="AlphaFoldDB" id="A0A8K0HF64"/>
<keyword evidence="8 9" id="KW-0539">Nucleus</keyword>
<feature type="compositionally biased region" description="Low complexity" evidence="12">
    <location>
        <begin position="51"/>
        <end position="67"/>
    </location>
</feature>
<dbReference type="InterPro" id="IPR044817">
    <property type="entry name" value="SBP-like"/>
</dbReference>
<dbReference type="PANTHER" id="PTHR31251:SF197">
    <property type="entry name" value="SQUAMOSA PROMOTER-BINDING-LIKE PROTEIN 16"/>
    <property type="match status" value="1"/>
</dbReference>
<dbReference type="InterPro" id="IPR017238">
    <property type="entry name" value="SBP_fam"/>
</dbReference>
<dbReference type="InterPro" id="IPR004333">
    <property type="entry name" value="SBP_dom"/>
</dbReference>
<dbReference type="Pfam" id="PF03110">
    <property type="entry name" value="SBP"/>
    <property type="match status" value="1"/>
</dbReference>
<evidence type="ECO:0000256" key="6">
    <source>
        <dbReference type="ARBA" id="ARBA00023125"/>
    </source>
</evidence>
<evidence type="ECO:0000256" key="1">
    <source>
        <dbReference type="ARBA" id="ARBA00004123"/>
    </source>
</evidence>
<dbReference type="PIRSF" id="PIRSF037575">
    <property type="entry name" value="SBP"/>
    <property type="match status" value="1"/>
</dbReference>
<feature type="region of interest" description="Disordered" evidence="12">
    <location>
        <begin position="1"/>
        <end position="78"/>
    </location>
</feature>
<feature type="binding site" evidence="10">
    <location>
        <position position="83"/>
    </location>
    <ligand>
        <name>Zn(2+)</name>
        <dbReference type="ChEBI" id="CHEBI:29105"/>
        <label>1</label>
    </ligand>
</feature>
<feature type="binding site" evidence="10">
    <location>
        <position position="103"/>
    </location>
    <ligand>
        <name>Zn(2+)</name>
        <dbReference type="ChEBI" id="CHEBI:29105"/>
        <label>1</label>
    </ligand>
</feature>
<feature type="binding site" evidence="10">
    <location>
        <position position="78"/>
    </location>
    <ligand>
        <name>Zn(2+)</name>
        <dbReference type="ChEBI" id="CHEBI:29105"/>
        <label>1</label>
    </ligand>
</feature>
<feature type="binding site" evidence="10">
    <location>
        <position position="100"/>
    </location>
    <ligand>
        <name>Zn(2+)</name>
        <dbReference type="ChEBI" id="CHEBI:29105"/>
        <label>1</label>
    </ligand>
</feature>
<dbReference type="PANTHER" id="PTHR31251">
    <property type="entry name" value="SQUAMOSA PROMOTER-BINDING-LIKE PROTEIN 4"/>
    <property type="match status" value="1"/>
</dbReference>
<evidence type="ECO:0000256" key="3">
    <source>
        <dbReference type="ARBA" id="ARBA00022771"/>
    </source>
</evidence>
<evidence type="ECO:0000259" key="13">
    <source>
        <dbReference type="PROSITE" id="PS51141"/>
    </source>
</evidence>
<dbReference type="Proteomes" id="UP000796880">
    <property type="component" value="Unassembled WGS sequence"/>
</dbReference>
<evidence type="ECO:0000256" key="10">
    <source>
        <dbReference type="PIRSR" id="PIRSR037575-1"/>
    </source>
</evidence>
<keyword evidence="6 9" id="KW-0238">DNA-binding</keyword>
<evidence type="ECO:0000256" key="7">
    <source>
        <dbReference type="ARBA" id="ARBA00023163"/>
    </source>
</evidence>
<evidence type="ECO:0000313" key="14">
    <source>
        <dbReference type="EMBL" id="KAF3451452.1"/>
    </source>
</evidence>
<feature type="binding site" evidence="10">
    <location>
        <position position="122"/>
    </location>
    <ligand>
        <name>Zn(2+)</name>
        <dbReference type="ChEBI" id="CHEBI:29105"/>
        <label>2</label>
    </ligand>
</feature>
<dbReference type="PROSITE" id="PS51141">
    <property type="entry name" value="ZF_SBP"/>
    <property type="match status" value="1"/>
</dbReference>
<feature type="binding site" evidence="10">
    <location>
        <position position="126"/>
    </location>
    <ligand>
        <name>Zn(2+)</name>
        <dbReference type="ChEBI" id="CHEBI:29105"/>
        <label>2</label>
    </ligand>
</feature>
<evidence type="ECO:0000256" key="11">
    <source>
        <dbReference type="PROSITE-ProRule" id="PRU00470"/>
    </source>
</evidence>
<name>A0A8K0HF64_9ROSA</name>
<dbReference type="GO" id="GO:0009908">
    <property type="term" value="P:flower development"/>
    <property type="evidence" value="ECO:0007669"/>
    <property type="project" value="InterPro"/>
</dbReference>
<evidence type="ECO:0000256" key="8">
    <source>
        <dbReference type="ARBA" id="ARBA00023242"/>
    </source>
</evidence>
<sequence>MESSKAQGKRSFKYKIEEDEEQEEEEEEDDQNGSGGLGFGDDNERKKRAMTTTSTTTNTTSSSSKRGSGAGGSTPPCCQADNCNVDLTDAKHYHRRHKVCEFHAKAPVVLLGGLQQRFCQQCSRFHGLLEFDENKRSCRRRLAGHNERRRKSSSDYHGEVSN</sequence>
<feature type="binding site" evidence="10">
    <location>
        <position position="119"/>
    </location>
    <ligand>
        <name>Zn(2+)</name>
        <dbReference type="ChEBI" id="CHEBI:29105"/>
        <label>2</label>
    </ligand>
</feature>
<feature type="compositionally biased region" description="Basic and acidic residues" evidence="12">
    <location>
        <begin position="152"/>
        <end position="162"/>
    </location>
</feature>
<feature type="region of interest" description="Disordered" evidence="12">
    <location>
        <begin position="143"/>
        <end position="162"/>
    </location>
</feature>
<protein>
    <recommendedName>
        <fullName evidence="9">Squamosa promoter-binding-like protein</fullName>
    </recommendedName>
</protein>
<evidence type="ECO:0000256" key="9">
    <source>
        <dbReference type="PIRNR" id="PIRNR037575"/>
    </source>
</evidence>
<dbReference type="GO" id="GO:0003677">
    <property type="term" value="F:DNA binding"/>
    <property type="evidence" value="ECO:0007669"/>
    <property type="project" value="UniProtKB-UniRule"/>
</dbReference>
<dbReference type="SUPFAM" id="SSF103612">
    <property type="entry name" value="SBT domain"/>
    <property type="match status" value="1"/>
</dbReference>
<keyword evidence="5 9" id="KW-0805">Transcription regulation</keyword>
<keyword evidence="7 9" id="KW-0804">Transcription</keyword>
<dbReference type="GO" id="GO:0008270">
    <property type="term" value="F:zinc ion binding"/>
    <property type="evidence" value="ECO:0007669"/>
    <property type="project" value="UniProtKB-KW"/>
</dbReference>
<dbReference type="GO" id="GO:0003700">
    <property type="term" value="F:DNA-binding transcription factor activity"/>
    <property type="evidence" value="ECO:0007669"/>
    <property type="project" value="InterPro"/>
</dbReference>
<keyword evidence="2 10" id="KW-0479">Metal-binding</keyword>
<organism evidence="14 15">
    <name type="scientific">Rhamnella rubrinervis</name>
    <dbReference type="NCBI Taxonomy" id="2594499"/>
    <lineage>
        <taxon>Eukaryota</taxon>
        <taxon>Viridiplantae</taxon>
        <taxon>Streptophyta</taxon>
        <taxon>Embryophyta</taxon>
        <taxon>Tracheophyta</taxon>
        <taxon>Spermatophyta</taxon>
        <taxon>Magnoliopsida</taxon>
        <taxon>eudicotyledons</taxon>
        <taxon>Gunneridae</taxon>
        <taxon>Pentapetalae</taxon>
        <taxon>rosids</taxon>
        <taxon>fabids</taxon>
        <taxon>Rosales</taxon>
        <taxon>Rhamnaceae</taxon>
        <taxon>rhamnoid group</taxon>
        <taxon>Rhamneae</taxon>
        <taxon>Rhamnella</taxon>
    </lineage>
</organism>
<gene>
    <name evidence="14" type="ORF">FNV43_RR07547</name>
</gene>
<evidence type="ECO:0000256" key="4">
    <source>
        <dbReference type="ARBA" id="ARBA00022833"/>
    </source>
</evidence>
<accession>A0A8K0HF64</accession>
<evidence type="ECO:0000256" key="2">
    <source>
        <dbReference type="ARBA" id="ARBA00022723"/>
    </source>
</evidence>
<dbReference type="InterPro" id="IPR036893">
    <property type="entry name" value="SBP_sf"/>
</dbReference>